<dbReference type="RefSeq" id="WP_127763505.1">
    <property type="nucleotide sequence ID" value="NZ_SADE01000001.1"/>
</dbReference>
<proteinExistence type="predicted"/>
<dbReference type="Proteomes" id="UP000287447">
    <property type="component" value="Unassembled WGS sequence"/>
</dbReference>
<feature type="transmembrane region" description="Helical" evidence="1">
    <location>
        <begin position="140"/>
        <end position="160"/>
    </location>
</feature>
<name>A0A437QUF0_9PROT</name>
<dbReference type="Pfam" id="PF03929">
    <property type="entry name" value="PepSY_TM"/>
    <property type="match status" value="1"/>
</dbReference>
<keyword evidence="3" id="KW-1185">Reference proteome</keyword>
<accession>A0A437QUF0</accession>
<dbReference type="AlphaFoldDB" id="A0A437QUF0"/>
<evidence type="ECO:0000313" key="2">
    <source>
        <dbReference type="EMBL" id="RVU38133.1"/>
    </source>
</evidence>
<evidence type="ECO:0000313" key="3">
    <source>
        <dbReference type="Proteomes" id="UP000287447"/>
    </source>
</evidence>
<dbReference type="InterPro" id="IPR005625">
    <property type="entry name" value="PepSY-ass_TM"/>
</dbReference>
<keyword evidence="1" id="KW-0472">Membrane</keyword>
<comment type="caution">
    <text evidence="2">The sequence shown here is derived from an EMBL/GenBank/DDBJ whole genome shotgun (WGS) entry which is preliminary data.</text>
</comment>
<keyword evidence="1" id="KW-1133">Transmembrane helix</keyword>
<evidence type="ECO:0000256" key="1">
    <source>
        <dbReference type="SAM" id="Phobius"/>
    </source>
</evidence>
<dbReference type="PANTHER" id="PTHR34219">
    <property type="entry name" value="IRON-REGULATED INNER MEMBRANE PROTEIN-RELATED"/>
    <property type="match status" value="1"/>
</dbReference>
<keyword evidence="1" id="KW-0812">Transmembrane</keyword>
<feature type="transmembrane region" description="Helical" evidence="1">
    <location>
        <begin position="181"/>
        <end position="208"/>
    </location>
</feature>
<dbReference type="EMBL" id="SADE01000001">
    <property type="protein sequence ID" value="RVU38133.1"/>
    <property type="molecule type" value="Genomic_DNA"/>
</dbReference>
<sequence>MRYSSIKAIHFYTTLVLMVPLILASVTGAILVYGPELQRAFAPGGWSVTPSGTPLPPPEILDRVQEQRPDLPVWALTLAEAENLPHTAWLSGGKGVVNIDPYTGDILVHFRPNETFQGWVTALHRRYLAEGKPARWTRHVVSVVALLMAFEICIGLWLWLKLPNRLKRLVVPKGRSTVVTVLRLHQLTGVLTALLLLTVAYTGMALYWHNPMQWVLETLTFSEVAQENPPKFEGLAPLEDLRAALSLAAAVPATANADLRTIRPPDRKGGPAIMTYFAEGQTMPTKVWIGDQPARVLHVQDGRDVTLATWLWHMKYQIHVGTFAGPVVRVFWIVLALTPAGFVISGLWLHLKRRKKPARDRQSAG</sequence>
<reference evidence="3" key="1">
    <citation type="submission" date="2019-01" db="EMBL/GenBank/DDBJ databases">
        <title>Gri0909 isolated from a small marine red alga.</title>
        <authorList>
            <person name="Kim J."/>
            <person name="Jeong S.E."/>
            <person name="Jeon C.O."/>
        </authorList>
    </citation>
    <scope>NUCLEOTIDE SEQUENCE [LARGE SCALE GENOMIC DNA]</scope>
    <source>
        <strain evidence="3">Gri0909</strain>
    </source>
</reference>
<gene>
    <name evidence="2" type="ORF">EOI86_02180</name>
</gene>
<organism evidence="2 3">
    <name type="scientific">Hwanghaeella grinnelliae</name>
    <dbReference type="NCBI Taxonomy" id="2500179"/>
    <lineage>
        <taxon>Bacteria</taxon>
        <taxon>Pseudomonadati</taxon>
        <taxon>Pseudomonadota</taxon>
        <taxon>Alphaproteobacteria</taxon>
        <taxon>Rhodospirillales</taxon>
        <taxon>Rhodospirillaceae</taxon>
        <taxon>Hwanghaeella</taxon>
    </lineage>
</organism>
<protein>
    <recommendedName>
        <fullName evidence="4">PepSY domain-containing protein</fullName>
    </recommendedName>
</protein>
<feature type="transmembrane region" description="Helical" evidence="1">
    <location>
        <begin position="330"/>
        <end position="351"/>
    </location>
</feature>
<dbReference type="OrthoDB" id="9791166at2"/>
<evidence type="ECO:0008006" key="4">
    <source>
        <dbReference type="Google" id="ProtNLM"/>
    </source>
</evidence>
<feature type="transmembrane region" description="Helical" evidence="1">
    <location>
        <begin position="12"/>
        <end position="33"/>
    </location>
</feature>